<keyword evidence="2" id="KW-0808">Transferase</keyword>
<keyword evidence="7" id="KW-0378">Hydrolase</keyword>
<evidence type="ECO:0000256" key="1">
    <source>
        <dbReference type="ARBA" id="ARBA00022670"/>
    </source>
</evidence>
<comment type="caution">
    <text evidence="10">The sequence shown here is derived from an EMBL/GenBank/DDBJ whole genome shotgun (WGS) entry which is preliminary data.</text>
</comment>
<organism evidence="10 11">
    <name type="scientific">Phytophthora palmivora</name>
    <dbReference type="NCBI Taxonomy" id="4796"/>
    <lineage>
        <taxon>Eukaryota</taxon>
        <taxon>Sar</taxon>
        <taxon>Stramenopiles</taxon>
        <taxon>Oomycota</taxon>
        <taxon>Peronosporomycetes</taxon>
        <taxon>Peronosporales</taxon>
        <taxon>Peronosporaceae</taxon>
        <taxon>Phytophthora</taxon>
    </lineage>
</organism>
<dbReference type="EMBL" id="NCKW01006522">
    <property type="protein sequence ID" value="POM71351.1"/>
    <property type="molecule type" value="Genomic_DNA"/>
</dbReference>
<keyword evidence="8" id="KW-0695">RNA-directed DNA polymerase</keyword>
<name>A0A2P4Y0M2_9STRA</name>
<evidence type="ECO:0000256" key="5">
    <source>
        <dbReference type="ARBA" id="ARBA00022750"/>
    </source>
</evidence>
<dbReference type="GO" id="GO:0004190">
    <property type="term" value="F:aspartic-type endopeptidase activity"/>
    <property type="evidence" value="ECO:0007669"/>
    <property type="project" value="UniProtKB-KW"/>
</dbReference>
<keyword evidence="3" id="KW-0548">Nucleotidyltransferase</keyword>
<keyword evidence="11" id="KW-1185">Reference proteome</keyword>
<dbReference type="PANTHER" id="PTHR33064">
    <property type="entry name" value="POL PROTEIN"/>
    <property type="match status" value="1"/>
</dbReference>
<dbReference type="PROSITE" id="PS50878">
    <property type="entry name" value="RT_POL"/>
    <property type="match status" value="1"/>
</dbReference>
<keyword evidence="1" id="KW-0645">Protease</keyword>
<dbReference type="InterPro" id="IPR041373">
    <property type="entry name" value="RT_RNaseH"/>
</dbReference>
<reference evidence="10 11" key="1">
    <citation type="journal article" date="2017" name="Genome Biol. Evol.">
        <title>Phytophthora megakarya and P. palmivora, closely related causal agents of cacao black pod rot, underwent increases in genome sizes and gene numbers by different mechanisms.</title>
        <authorList>
            <person name="Ali S.S."/>
            <person name="Shao J."/>
            <person name="Lary D.J."/>
            <person name="Kronmiller B."/>
            <person name="Shen D."/>
            <person name="Strem M.D."/>
            <person name="Amoako-Attah I."/>
            <person name="Akrofi A.Y."/>
            <person name="Begoude B.A."/>
            <person name="Ten Hoopen G.M."/>
            <person name="Coulibaly K."/>
            <person name="Kebe B.I."/>
            <person name="Melnick R.L."/>
            <person name="Guiltinan M.J."/>
            <person name="Tyler B.M."/>
            <person name="Meinhardt L.W."/>
            <person name="Bailey B.A."/>
        </authorList>
    </citation>
    <scope>NUCLEOTIDE SEQUENCE [LARGE SCALE GENOMIC DNA]</scope>
    <source>
        <strain evidence="11">sbr112.9</strain>
    </source>
</reference>
<dbReference type="AlphaFoldDB" id="A0A2P4Y0M2"/>
<dbReference type="Gene3D" id="3.30.70.270">
    <property type="match status" value="2"/>
</dbReference>
<evidence type="ECO:0000313" key="11">
    <source>
        <dbReference type="Proteomes" id="UP000237271"/>
    </source>
</evidence>
<evidence type="ECO:0000256" key="8">
    <source>
        <dbReference type="ARBA" id="ARBA00022918"/>
    </source>
</evidence>
<dbReference type="CDD" id="cd01647">
    <property type="entry name" value="RT_LTR"/>
    <property type="match status" value="1"/>
</dbReference>
<evidence type="ECO:0000256" key="4">
    <source>
        <dbReference type="ARBA" id="ARBA00022722"/>
    </source>
</evidence>
<dbReference type="OrthoDB" id="108382at2759"/>
<dbReference type="GO" id="GO:0006508">
    <property type="term" value="P:proteolysis"/>
    <property type="evidence" value="ECO:0007669"/>
    <property type="project" value="UniProtKB-KW"/>
</dbReference>
<dbReference type="GO" id="GO:0003964">
    <property type="term" value="F:RNA-directed DNA polymerase activity"/>
    <property type="evidence" value="ECO:0007669"/>
    <property type="project" value="UniProtKB-KW"/>
</dbReference>
<keyword evidence="4" id="KW-0540">Nuclease</keyword>
<evidence type="ECO:0000256" key="7">
    <source>
        <dbReference type="ARBA" id="ARBA00022801"/>
    </source>
</evidence>
<evidence type="ECO:0000256" key="6">
    <source>
        <dbReference type="ARBA" id="ARBA00022759"/>
    </source>
</evidence>
<evidence type="ECO:0000259" key="9">
    <source>
        <dbReference type="PROSITE" id="PS50878"/>
    </source>
</evidence>
<evidence type="ECO:0000313" key="10">
    <source>
        <dbReference type="EMBL" id="POM71351.1"/>
    </source>
</evidence>
<evidence type="ECO:0000256" key="2">
    <source>
        <dbReference type="ARBA" id="ARBA00022679"/>
    </source>
</evidence>
<gene>
    <name evidence="10" type="ORF">PHPALM_12096</name>
</gene>
<dbReference type="Gene3D" id="3.10.10.10">
    <property type="entry name" value="HIV Type 1 Reverse Transcriptase, subunit A, domain 1"/>
    <property type="match status" value="1"/>
</dbReference>
<keyword evidence="6" id="KW-0255">Endonuclease</keyword>
<dbReference type="InterPro" id="IPR000477">
    <property type="entry name" value="RT_dom"/>
</dbReference>
<keyword evidence="5" id="KW-0064">Aspartyl protease</keyword>
<accession>A0A2P4Y0M2</accession>
<dbReference type="PANTHER" id="PTHR33064:SF37">
    <property type="entry name" value="RIBONUCLEASE H"/>
    <property type="match status" value="1"/>
</dbReference>
<dbReference type="Pfam" id="PF00078">
    <property type="entry name" value="RVT_1"/>
    <property type="match status" value="1"/>
</dbReference>
<sequence length="1179" mass="132765">MHALMRDKTQDYFQPDEIDELVTTPSLPSTPDHEGVQAALAAKIDEARQAGLPPDCINTLQQLLARYCDVFRLAFGNDPPVKVPPLKLRLKVGARPVKAKARRRWASAPRIVAKKQPGEYCMTVDSRAANALTEPMLWPMTDLEADLASVEGSEDYFTLDWWRGYWQLPLDEESQEMFTIITPRGMVTPTRVLMGSSDSVAFCQGAVEQIFGPLLGQEILAWLDDILGFANSPPALMKVLEHVLALCEQYGLKLHPRKCCFYTREALWCGKLVSADGVRHSPDRIQGLVQLPPPRTAGDLQQFICAVNWMRSSIPNYSALMGDLAALLEVAVTKAKSRKKSHLHRILLITIGWDSRHEEALRGVKDALLRIVPLAHAKADWEVTLYADASDEHWGSVVTQVPASDLGLPLEKQRHHPLAFLSGSFTGASRRWAIIDKEAFAILATCKRLSYLLLRPRGFHIYTDHRNLQYIFNPAGEDLIAHAMHAEGGHLVSKLLKCRMGPDTHAWEIQVEWDIPALVQRFVERTDSTAARAMWASLTKTSTARKKSKSQRRRKRSTMFDIRQTSLHQIETKTQISQCSHCCNPTTLHINPVAVRREIEAMLQRLHGQANATLSSTAMDDSLSFNFDIRLDPVGGPTSIEVTTTTPMNYGMDHAVRLLGAMQRALMILLAGVVFQNLDVVLAIYTSNNSQLNSGLRTGLCYWTDLARHAKAMIREKGSTNLEMSFTLPLRDGSDKILYIDAVSAYRNYEEKDRFVLVSKTCWVLRAGGLEFETLHWTIISPLPKASPMTSVVQSCNREHRWYLEYQTTHSSSKVVDAVFGAEEVETTWMKSDHNTKRFLQGGIDIGYEKMLSSWTLDDEEYFGANFQPGRKEIHVLVELSEAVGGVANEKSMMTEMAKELREVHKEVVQTREVVQTQRKRYVHSRLDSILGNELLQDLKIDVEPVAAVPFTVVDSFSAEAFKWESVTTQSGVQVVLSEEQQRERYREYLERNISAVLIERKLCVIAVENGRNILSVSVPDRMIDFLEDNDEYQALSELIALDLLARDPVMALLTDLNTNWVFFRISDMSGCRVTIHKTSINKPGMAFQVIWTLLAQSSIADADINLPYFEQPVKRRKLAEMLPSIGEEGENSGMRAAIERYYDIASITGPDIEMARAVANQVTRSIPVFTNYTPSYIS</sequence>
<dbReference type="InterPro" id="IPR043502">
    <property type="entry name" value="DNA/RNA_pol_sf"/>
</dbReference>
<dbReference type="SUPFAM" id="SSF56672">
    <property type="entry name" value="DNA/RNA polymerases"/>
    <property type="match status" value="1"/>
</dbReference>
<dbReference type="Proteomes" id="UP000237271">
    <property type="component" value="Unassembled WGS sequence"/>
</dbReference>
<feature type="domain" description="Reverse transcriptase" evidence="9">
    <location>
        <begin position="93"/>
        <end position="273"/>
    </location>
</feature>
<proteinExistence type="predicted"/>
<evidence type="ECO:0000256" key="3">
    <source>
        <dbReference type="ARBA" id="ARBA00022695"/>
    </source>
</evidence>
<dbReference type="Pfam" id="PF17917">
    <property type="entry name" value="RT_RNaseH"/>
    <property type="match status" value="1"/>
</dbReference>
<dbReference type="GO" id="GO:0004519">
    <property type="term" value="F:endonuclease activity"/>
    <property type="evidence" value="ECO:0007669"/>
    <property type="project" value="UniProtKB-KW"/>
</dbReference>
<dbReference type="InterPro" id="IPR051320">
    <property type="entry name" value="Viral_Replic_Matur_Polypro"/>
</dbReference>
<protein>
    <submittedName>
        <fullName evidence="10">CRN2-like protein</fullName>
    </submittedName>
</protein>
<dbReference type="InterPro" id="IPR043128">
    <property type="entry name" value="Rev_trsase/Diguanyl_cyclase"/>
</dbReference>